<dbReference type="RefSeq" id="WP_379278540.1">
    <property type="nucleotide sequence ID" value="NZ_JBHUGT010000007.1"/>
</dbReference>
<dbReference type="InterPro" id="IPR008928">
    <property type="entry name" value="6-hairpin_glycosidase_sf"/>
</dbReference>
<dbReference type="SUPFAM" id="SSF48208">
    <property type="entry name" value="Six-hairpin glycosidases"/>
    <property type="match status" value="1"/>
</dbReference>
<evidence type="ECO:0000313" key="1">
    <source>
        <dbReference type="EMBL" id="MFD2663128.1"/>
    </source>
</evidence>
<organism evidence="1 2">
    <name type="scientific">Paenibacillus thailandensis</name>
    <dbReference type="NCBI Taxonomy" id="393250"/>
    <lineage>
        <taxon>Bacteria</taxon>
        <taxon>Bacillati</taxon>
        <taxon>Bacillota</taxon>
        <taxon>Bacilli</taxon>
        <taxon>Bacillales</taxon>
        <taxon>Paenibacillaceae</taxon>
        <taxon>Paenibacillus</taxon>
    </lineage>
</organism>
<dbReference type="InterPro" id="IPR012341">
    <property type="entry name" value="6hp_glycosidase-like_sf"/>
</dbReference>
<comment type="caution">
    <text evidence="1">The sequence shown here is derived from an EMBL/GenBank/DDBJ whole genome shotgun (WGS) entry which is preliminary data.</text>
</comment>
<keyword evidence="2" id="KW-1185">Reference proteome</keyword>
<dbReference type="Proteomes" id="UP001597493">
    <property type="component" value="Unassembled WGS sequence"/>
</dbReference>
<name>A0ABW5R5N2_9BACL</name>
<dbReference type="EMBL" id="JBHUMY010000038">
    <property type="protein sequence ID" value="MFD2663128.1"/>
    <property type="molecule type" value="Genomic_DNA"/>
</dbReference>
<accession>A0ABW5R5N2</accession>
<reference evidence="2" key="1">
    <citation type="journal article" date="2019" name="Int. J. Syst. Evol. Microbiol.">
        <title>The Global Catalogue of Microorganisms (GCM) 10K type strain sequencing project: providing services to taxonomists for standard genome sequencing and annotation.</title>
        <authorList>
            <consortium name="The Broad Institute Genomics Platform"/>
            <consortium name="The Broad Institute Genome Sequencing Center for Infectious Disease"/>
            <person name="Wu L."/>
            <person name="Ma J."/>
        </authorList>
    </citation>
    <scope>NUCLEOTIDE SEQUENCE [LARGE SCALE GENOMIC DNA]</scope>
    <source>
        <strain evidence="2">TISTR 1827</strain>
    </source>
</reference>
<dbReference type="Gene3D" id="1.50.10.10">
    <property type="match status" value="1"/>
</dbReference>
<evidence type="ECO:0000313" key="2">
    <source>
        <dbReference type="Proteomes" id="UP001597493"/>
    </source>
</evidence>
<protein>
    <submittedName>
        <fullName evidence="1">Glycoside hydrolase family 65</fullName>
    </submittedName>
</protein>
<dbReference type="GO" id="GO:0016787">
    <property type="term" value="F:hydrolase activity"/>
    <property type="evidence" value="ECO:0007669"/>
    <property type="project" value="UniProtKB-KW"/>
</dbReference>
<gene>
    <name evidence="1" type="ORF">ACFSW5_22985</name>
</gene>
<proteinExistence type="predicted"/>
<keyword evidence="1" id="KW-0378">Hydrolase</keyword>
<sequence length="687" mass="77053">MQPIDRKALVSRHNPVLRRAEKKAPLSVGNGELAYTVDVTGMQSFPESYEFPLGTQTNWGWHSTGGRARHSLEELRLKPFDTHGRSVGYATDAAGQEEVFHWLRQNPHRVQLGAFGLELLDEDGGAVKLEELHDIEQTLDLWRGVIDSRFKVRGTPVRVMTACHPDSDQLGIRIESPLIGEGRLSITVRFPAPHPQARAWGNSIALNWGCSDLHRTACLSANRRGAEIERIMDEDAYRVKLAWTDGSMEQTGAHAFRVVPAASLERLDLTVCLSPGDAPAAEAADAVFEASSRHWEAFWRRGGAVELAESRDPRALELERRVVLSQFLTALHSAGTLPPQETGLMYNSWFGKAHLEMHWWHAAHFAQWGRIDLLRKSMDWYSRILPKARELAASQGYEGARWPKMVGPEGDQSPSNVATLLIWQQPHPIDLAELCYQAEPTRETLERYRDIVMESARFMASYAVWEEAGSRYVLGPPVIPAQENHRGDRTMNPTFELEYWHHGLTIASEWRSRLGLAPEPLWERVCALLSRPHEKDGVYEAHELISDTFETANIDHPSMLGACGVLPGKLVDKETMLRTLHRVRDSWAWETSWGWDFPMAAMSAARLGEPWLAVDMLLMDQVKNSYLANGHNYQRGDLLCYLPGNGGLLAAVALMAAGWIGGPDTHAPGFPGDGTWTVRHEGLVRRI</sequence>